<evidence type="ECO:0000313" key="1">
    <source>
        <dbReference type="Proteomes" id="UP000694853"/>
    </source>
</evidence>
<sequence length="129" mass="14620">MRTTLFKEHEDEEQKGAFAVWDCGSPLYDSCELVSLSHIIERHMMVSPYLGGSKNIITTQLSDPDHEVMISTRNAKGFSKFTGLSEFLEKITWKRKVIKEGRGKKLKKINIGFSCFYNRLVCGGNSVPT</sequence>
<reference evidence="2" key="2">
    <citation type="submission" date="2025-08" db="UniProtKB">
        <authorList>
            <consortium name="RefSeq"/>
        </authorList>
    </citation>
    <scope>IDENTIFICATION</scope>
    <source>
        <tissue evidence="2">Young leaves</tissue>
    </source>
</reference>
<dbReference type="Proteomes" id="UP000694853">
    <property type="component" value="Unplaced"/>
</dbReference>
<dbReference type="OrthoDB" id="690771at2759"/>
<dbReference type="AlphaFoldDB" id="A0A8B8K1T0"/>
<gene>
    <name evidence="2" type="primary">LOC113851088</name>
</gene>
<dbReference type="RefSeq" id="XP_027337374.1">
    <property type="nucleotide sequence ID" value="XM_027481573.1"/>
</dbReference>
<keyword evidence="1" id="KW-1185">Reference proteome</keyword>
<evidence type="ECO:0000313" key="2">
    <source>
        <dbReference type="RefSeq" id="XP_027337374.1"/>
    </source>
</evidence>
<dbReference type="KEGG" id="aprc:113851088"/>
<reference evidence="1" key="1">
    <citation type="journal article" date="2019" name="Toxins">
        <title>Detection of Abrin-Like and Prepropulchellin-Like Toxin Genes and Transcripts Using Whole Genome Sequencing and Full-Length Transcript Sequencing of Abrus precatorius.</title>
        <authorList>
            <person name="Hovde B.T."/>
            <person name="Daligault H.E."/>
            <person name="Hanschen E.R."/>
            <person name="Kunde Y.A."/>
            <person name="Johnson M.B."/>
            <person name="Starkenburg S.R."/>
            <person name="Johnson S.L."/>
        </authorList>
    </citation>
    <scope>NUCLEOTIDE SEQUENCE [LARGE SCALE GENOMIC DNA]</scope>
</reference>
<dbReference type="PANTHER" id="PTHR33978">
    <property type="entry name" value="SERINE/THREONINE-KINASE"/>
    <property type="match status" value="1"/>
</dbReference>
<accession>A0A8B8K1T0</accession>
<dbReference type="PANTHER" id="PTHR33978:SF18">
    <property type="entry name" value="OS01G0656300 PROTEIN"/>
    <property type="match status" value="1"/>
</dbReference>
<protein>
    <submittedName>
        <fullName evidence="2">Uncharacterized protein LOC113851088</fullName>
    </submittedName>
</protein>
<organism evidence="1 2">
    <name type="scientific">Abrus precatorius</name>
    <name type="common">Indian licorice</name>
    <name type="synonym">Glycine abrus</name>
    <dbReference type="NCBI Taxonomy" id="3816"/>
    <lineage>
        <taxon>Eukaryota</taxon>
        <taxon>Viridiplantae</taxon>
        <taxon>Streptophyta</taxon>
        <taxon>Embryophyta</taxon>
        <taxon>Tracheophyta</taxon>
        <taxon>Spermatophyta</taxon>
        <taxon>Magnoliopsida</taxon>
        <taxon>eudicotyledons</taxon>
        <taxon>Gunneridae</taxon>
        <taxon>Pentapetalae</taxon>
        <taxon>rosids</taxon>
        <taxon>fabids</taxon>
        <taxon>Fabales</taxon>
        <taxon>Fabaceae</taxon>
        <taxon>Papilionoideae</taxon>
        <taxon>50 kb inversion clade</taxon>
        <taxon>NPAAA clade</taxon>
        <taxon>indigoferoid/millettioid clade</taxon>
        <taxon>Abreae</taxon>
        <taxon>Abrus</taxon>
    </lineage>
</organism>
<proteinExistence type="predicted"/>
<dbReference type="GeneID" id="113851088"/>
<name>A0A8B8K1T0_ABRPR</name>